<evidence type="ECO:0000313" key="2">
    <source>
        <dbReference type="Proteomes" id="UP001183817"/>
    </source>
</evidence>
<protein>
    <recommendedName>
        <fullName evidence="3">Secreted protein</fullName>
    </recommendedName>
</protein>
<proteinExistence type="predicted"/>
<accession>A0ABU2BE25</accession>
<name>A0ABU2BE25_9MICC</name>
<reference evidence="1 2" key="1">
    <citation type="submission" date="2023-07" db="EMBL/GenBank/DDBJ databases">
        <title>Sequencing the genomes of 1000 actinobacteria strains.</title>
        <authorList>
            <person name="Klenk H.-P."/>
        </authorList>
    </citation>
    <scope>NUCLEOTIDE SEQUENCE [LARGE SCALE GENOMIC DNA]</scope>
    <source>
        <strain evidence="1 2">DSM 20167</strain>
    </source>
</reference>
<comment type="caution">
    <text evidence="1">The sequence shown here is derived from an EMBL/GenBank/DDBJ whole genome shotgun (WGS) entry which is preliminary data.</text>
</comment>
<dbReference type="Proteomes" id="UP001183817">
    <property type="component" value="Unassembled WGS sequence"/>
</dbReference>
<sequence>MKRRWKFVLAVGVFGVLIALVLVVVRPGLACPAAGYADLGDVELEFTSEPDSVAACFGDECTPQPVQRSDDGKWKVPQSYPYMPQDSDLHGNVRPGNVTAIRIMAARPSAAPIVSIMAIHSEPAEGGQFWSTCPGPTRYMPVQVP</sequence>
<organism evidence="1 2">
    <name type="scientific">Paeniglutamicibacter sulfureus</name>
    <dbReference type="NCBI Taxonomy" id="43666"/>
    <lineage>
        <taxon>Bacteria</taxon>
        <taxon>Bacillati</taxon>
        <taxon>Actinomycetota</taxon>
        <taxon>Actinomycetes</taxon>
        <taxon>Micrococcales</taxon>
        <taxon>Micrococcaceae</taxon>
        <taxon>Paeniglutamicibacter</taxon>
    </lineage>
</organism>
<evidence type="ECO:0000313" key="1">
    <source>
        <dbReference type="EMBL" id="MDR7356601.1"/>
    </source>
</evidence>
<keyword evidence="2" id="KW-1185">Reference proteome</keyword>
<gene>
    <name evidence="1" type="ORF">J2S64_000292</name>
</gene>
<dbReference type="EMBL" id="JAVDYI010000001">
    <property type="protein sequence ID" value="MDR7356601.1"/>
    <property type="molecule type" value="Genomic_DNA"/>
</dbReference>
<evidence type="ECO:0008006" key="3">
    <source>
        <dbReference type="Google" id="ProtNLM"/>
    </source>
</evidence>